<keyword evidence="10" id="KW-1185">Reference proteome</keyword>
<dbReference type="InterPro" id="IPR027417">
    <property type="entry name" value="P-loop_NTPase"/>
</dbReference>
<dbReference type="InterPro" id="IPR025944">
    <property type="entry name" value="Sigma_54_int_dom_CS"/>
</dbReference>
<dbReference type="EMBL" id="CP012333">
    <property type="protein sequence ID" value="AKU98552.1"/>
    <property type="molecule type" value="Genomic_DNA"/>
</dbReference>
<dbReference type="GO" id="GO:0006355">
    <property type="term" value="P:regulation of DNA-templated transcription"/>
    <property type="evidence" value="ECO:0007669"/>
    <property type="project" value="InterPro"/>
</dbReference>
<evidence type="ECO:0000259" key="7">
    <source>
        <dbReference type="PROSITE" id="PS50045"/>
    </source>
</evidence>
<evidence type="ECO:0000256" key="4">
    <source>
        <dbReference type="ARBA" id="ARBA00023125"/>
    </source>
</evidence>
<dbReference type="STRING" id="1391654.AKJ09_05216"/>
<dbReference type="FunFam" id="3.40.50.300:FF:000006">
    <property type="entry name" value="DNA-binding transcriptional regulator NtrC"/>
    <property type="match status" value="1"/>
</dbReference>
<dbReference type="InterPro" id="IPR002078">
    <property type="entry name" value="Sigma_54_int"/>
</dbReference>
<dbReference type="InterPro" id="IPR001789">
    <property type="entry name" value="Sig_transdc_resp-reg_receiver"/>
</dbReference>
<dbReference type="PANTHER" id="PTHR32071:SF117">
    <property type="entry name" value="PTS-DEPENDENT DIHYDROXYACETONE KINASE OPERON REGULATORY PROTEIN-RELATED"/>
    <property type="match status" value="1"/>
</dbReference>
<name>A0A0K1PYH5_9BACT</name>
<dbReference type="SUPFAM" id="SSF52540">
    <property type="entry name" value="P-loop containing nucleoside triphosphate hydrolases"/>
    <property type="match status" value="1"/>
</dbReference>
<dbReference type="GO" id="GO:0003677">
    <property type="term" value="F:DNA binding"/>
    <property type="evidence" value="ECO:0007669"/>
    <property type="project" value="UniProtKB-KW"/>
</dbReference>
<dbReference type="Pfam" id="PF00072">
    <property type="entry name" value="Response_reg"/>
    <property type="match status" value="1"/>
</dbReference>
<dbReference type="GO" id="GO:0000160">
    <property type="term" value="P:phosphorelay signal transduction system"/>
    <property type="evidence" value="ECO:0007669"/>
    <property type="project" value="InterPro"/>
</dbReference>
<accession>A0A0K1PYH5</accession>
<keyword evidence="6" id="KW-0597">Phosphoprotein</keyword>
<evidence type="ECO:0000259" key="8">
    <source>
        <dbReference type="PROSITE" id="PS50110"/>
    </source>
</evidence>
<feature type="modified residue" description="4-aspartylphosphate" evidence="6">
    <location>
        <position position="50"/>
    </location>
</feature>
<dbReference type="InterPro" id="IPR025662">
    <property type="entry name" value="Sigma_54_int_dom_ATP-bd_1"/>
</dbReference>
<proteinExistence type="predicted"/>
<dbReference type="PROSITE" id="PS50045">
    <property type="entry name" value="SIGMA54_INTERACT_4"/>
    <property type="match status" value="1"/>
</dbReference>
<gene>
    <name evidence="9" type="ORF">AKJ09_05216</name>
</gene>
<dbReference type="PROSITE" id="PS00675">
    <property type="entry name" value="SIGMA54_INTERACT_1"/>
    <property type="match status" value="1"/>
</dbReference>
<dbReference type="Pfam" id="PF25601">
    <property type="entry name" value="AAA_lid_14"/>
    <property type="match status" value="1"/>
</dbReference>
<reference evidence="9 10" key="1">
    <citation type="submission" date="2015-08" db="EMBL/GenBank/DDBJ databases">
        <authorList>
            <person name="Babu N.S."/>
            <person name="Beckwith C.J."/>
            <person name="Beseler K.G."/>
            <person name="Brison A."/>
            <person name="Carone J.V."/>
            <person name="Caskin T.P."/>
            <person name="Diamond M."/>
            <person name="Durham M.E."/>
            <person name="Foxe J.M."/>
            <person name="Go M."/>
            <person name="Henderson B.A."/>
            <person name="Jones I.B."/>
            <person name="McGettigan J.A."/>
            <person name="Micheletti S.J."/>
            <person name="Nasrallah M.E."/>
            <person name="Ortiz D."/>
            <person name="Piller C.R."/>
            <person name="Privatt S.R."/>
            <person name="Schneider S.L."/>
            <person name="Sharp S."/>
            <person name="Smith T.C."/>
            <person name="Stanton J.D."/>
            <person name="Ullery H.E."/>
            <person name="Wilson R.J."/>
            <person name="Serrano M.G."/>
            <person name="Buck G."/>
            <person name="Lee V."/>
            <person name="Wang Y."/>
            <person name="Carvalho R."/>
            <person name="Voegtly L."/>
            <person name="Shi R."/>
            <person name="Duckworth R."/>
            <person name="Johnson A."/>
            <person name="Loviza R."/>
            <person name="Walstead R."/>
            <person name="Shah Z."/>
            <person name="Kiflezghi M."/>
            <person name="Wade K."/>
            <person name="Ball S.L."/>
            <person name="Bradley K.W."/>
            <person name="Asai D.J."/>
            <person name="Bowman C.A."/>
            <person name="Russell D.A."/>
            <person name="Pope W.H."/>
            <person name="Jacobs-Sera D."/>
            <person name="Hendrix R.W."/>
            <person name="Hatfull G.F."/>
        </authorList>
    </citation>
    <scope>NUCLEOTIDE SEQUENCE [LARGE SCALE GENOMIC DNA]</scope>
    <source>
        <strain evidence="9 10">DSM 27648</strain>
    </source>
</reference>
<dbReference type="AlphaFoldDB" id="A0A0K1PYH5"/>
<evidence type="ECO:0000313" key="10">
    <source>
        <dbReference type="Proteomes" id="UP000064967"/>
    </source>
</evidence>
<dbReference type="CDD" id="cd00009">
    <property type="entry name" value="AAA"/>
    <property type="match status" value="1"/>
</dbReference>
<feature type="domain" description="Response regulatory" evidence="8">
    <location>
        <begin position="1"/>
        <end position="115"/>
    </location>
</feature>
<dbReference type="SUPFAM" id="SSF52172">
    <property type="entry name" value="CheY-like"/>
    <property type="match status" value="1"/>
</dbReference>
<dbReference type="Gene3D" id="3.40.50.2300">
    <property type="match status" value="1"/>
</dbReference>
<evidence type="ECO:0000256" key="6">
    <source>
        <dbReference type="PROSITE-ProRule" id="PRU00169"/>
    </source>
</evidence>
<evidence type="ECO:0000256" key="3">
    <source>
        <dbReference type="ARBA" id="ARBA00023015"/>
    </source>
</evidence>
<dbReference type="PATRIC" id="fig|1391654.3.peg.5288"/>
<dbReference type="Gene3D" id="3.40.50.300">
    <property type="entry name" value="P-loop containing nucleotide triphosphate hydrolases"/>
    <property type="match status" value="1"/>
</dbReference>
<dbReference type="KEGG" id="llu:AKJ09_05216"/>
<dbReference type="Proteomes" id="UP000064967">
    <property type="component" value="Chromosome"/>
</dbReference>
<dbReference type="PANTHER" id="PTHR32071">
    <property type="entry name" value="TRANSCRIPTIONAL REGULATORY PROTEIN"/>
    <property type="match status" value="1"/>
</dbReference>
<keyword evidence="4" id="KW-0238">DNA-binding</keyword>
<dbReference type="Pfam" id="PF00158">
    <property type="entry name" value="Sigma54_activat"/>
    <property type="match status" value="1"/>
</dbReference>
<keyword evidence="3" id="KW-0805">Transcription regulation</keyword>
<dbReference type="SMART" id="SM00448">
    <property type="entry name" value="REC"/>
    <property type="match status" value="1"/>
</dbReference>
<organism evidence="9 10">
    <name type="scientific">Labilithrix luteola</name>
    <dbReference type="NCBI Taxonomy" id="1391654"/>
    <lineage>
        <taxon>Bacteria</taxon>
        <taxon>Pseudomonadati</taxon>
        <taxon>Myxococcota</taxon>
        <taxon>Polyangia</taxon>
        <taxon>Polyangiales</taxon>
        <taxon>Labilitrichaceae</taxon>
        <taxon>Labilithrix</taxon>
    </lineage>
</organism>
<feature type="domain" description="Sigma-54 factor interaction" evidence="7">
    <location>
        <begin position="148"/>
        <end position="378"/>
    </location>
</feature>
<evidence type="ECO:0000256" key="5">
    <source>
        <dbReference type="ARBA" id="ARBA00023163"/>
    </source>
</evidence>
<keyword evidence="5" id="KW-0804">Transcription</keyword>
<dbReference type="Gene3D" id="1.10.10.60">
    <property type="entry name" value="Homeodomain-like"/>
    <property type="match status" value="1"/>
</dbReference>
<keyword evidence="1" id="KW-0547">Nucleotide-binding</keyword>
<dbReference type="PROSITE" id="PS00676">
    <property type="entry name" value="SIGMA54_INTERACT_2"/>
    <property type="match status" value="1"/>
</dbReference>
<dbReference type="InterPro" id="IPR058031">
    <property type="entry name" value="AAA_lid_NorR"/>
</dbReference>
<dbReference type="PROSITE" id="PS50110">
    <property type="entry name" value="RESPONSE_REGULATORY"/>
    <property type="match status" value="1"/>
</dbReference>
<dbReference type="InterPro" id="IPR003593">
    <property type="entry name" value="AAA+_ATPase"/>
</dbReference>
<protein>
    <submittedName>
        <fullName evidence="9">Response regulator of zinc sigma-54-dependent two-component system</fullName>
    </submittedName>
</protein>
<dbReference type="InterPro" id="IPR025943">
    <property type="entry name" value="Sigma_54_int_dom_ATP-bd_2"/>
</dbReference>
<evidence type="ECO:0000313" key="9">
    <source>
        <dbReference type="EMBL" id="AKU98552.1"/>
    </source>
</evidence>
<dbReference type="SMART" id="SM00382">
    <property type="entry name" value="AAA"/>
    <property type="match status" value="1"/>
</dbReference>
<dbReference type="GO" id="GO:0005524">
    <property type="term" value="F:ATP binding"/>
    <property type="evidence" value="ECO:0007669"/>
    <property type="project" value="UniProtKB-KW"/>
</dbReference>
<evidence type="ECO:0000256" key="2">
    <source>
        <dbReference type="ARBA" id="ARBA00022840"/>
    </source>
</evidence>
<dbReference type="PROSITE" id="PS00688">
    <property type="entry name" value="SIGMA54_INTERACT_3"/>
    <property type="match status" value="1"/>
</dbReference>
<dbReference type="InterPro" id="IPR011006">
    <property type="entry name" value="CheY-like_superfamily"/>
</dbReference>
<evidence type="ECO:0000256" key="1">
    <source>
        <dbReference type="ARBA" id="ARBA00022741"/>
    </source>
</evidence>
<dbReference type="Gene3D" id="1.10.8.60">
    <property type="match status" value="1"/>
</dbReference>
<sequence>MLVVDDDAATAEVLRSGVSLMPACACEIALSGPEGIKALSRESFDVVVSDVRMPGMSGFELLEFVRRGDPTLPVILVTANGEMQEAVEAAKQGAFDYMVKPVDFEHLSTTIQRAVGERDIGERDVVERDEPLVTRERAVAQRPSTRVLLGNAPSIVAMLGAIERMALSTAPVLVAGETGTGKDLVASLIHEKGPRRHRPYVAVNTTAIPATLLESELFGHVRGAFTGATQARRGLVVEAEGGTLFLDEIGDMPLELQGTLLRVIETGEVRAVGSDRGRRVDVRFIAATHRDLPSLVRKGAFREDLYYRLNVLSLSVPPLRDRRGDIPLLASHFLEVARSRMPASQVSSISADAKELLSRASWPGNVRQLAATIERIVVLGRSSRIEAADLAFLDQAEAEGGEWPGGSFELCTLKTLTERYVSWVLAQANQDKARAAAILGVDISTLYRWQRRGPTVAGDNEPRSVRRPP</sequence>
<keyword evidence="2" id="KW-0067">ATP-binding</keyword>